<dbReference type="HOGENOM" id="CLU_166312_0_0_1"/>
<dbReference type="AlphaFoldDB" id="F8NJM6"/>
<evidence type="ECO:0000256" key="1">
    <source>
        <dbReference type="SAM" id="MobiDB-lite"/>
    </source>
</evidence>
<protein>
    <submittedName>
        <fullName evidence="2">Uncharacterized protein</fullName>
    </submittedName>
</protein>
<organism>
    <name type="scientific">Serpula lacrymans var. lacrymans (strain S7.9)</name>
    <name type="common">Dry rot fungus</name>
    <dbReference type="NCBI Taxonomy" id="578457"/>
    <lineage>
        <taxon>Eukaryota</taxon>
        <taxon>Fungi</taxon>
        <taxon>Dikarya</taxon>
        <taxon>Basidiomycota</taxon>
        <taxon>Agaricomycotina</taxon>
        <taxon>Agaricomycetes</taxon>
        <taxon>Agaricomycetidae</taxon>
        <taxon>Boletales</taxon>
        <taxon>Coniophorineae</taxon>
        <taxon>Serpulaceae</taxon>
        <taxon>Serpula</taxon>
    </lineage>
</organism>
<dbReference type="KEGG" id="sla:SERLADRAFT_434112"/>
<dbReference type="RefSeq" id="XP_007314440.1">
    <property type="nucleotide sequence ID" value="XM_007314378.1"/>
</dbReference>
<dbReference type="OrthoDB" id="2671666at2759"/>
<sequence length="120" mass="13997">MSDNEGDREYWRSSENNKRGQSSALEQRCQQLSCHSIQGPIVHYGRHFGRAIYAFCNVQSLIKNSFKHMVSDKPEESYTAEEHKQEAVYLELLKIIPRLEKDLMRENSSEEEIIHIADLV</sequence>
<feature type="compositionally biased region" description="Basic and acidic residues" evidence="1">
    <location>
        <begin position="1"/>
        <end position="18"/>
    </location>
</feature>
<dbReference type="EMBL" id="GL945430">
    <property type="protein sequence ID" value="EGO28241.1"/>
    <property type="molecule type" value="Genomic_DNA"/>
</dbReference>
<gene>
    <name evidence="2" type="ORF">SERLADRAFT_434112</name>
</gene>
<evidence type="ECO:0000313" key="2">
    <source>
        <dbReference type="EMBL" id="EGO28241.1"/>
    </source>
</evidence>
<feature type="region of interest" description="Disordered" evidence="1">
    <location>
        <begin position="1"/>
        <end position="25"/>
    </location>
</feature>
<dbReference type="Proteomes" id="UP000008064">
    <property type="component" value="Unassembled WGS sequence"/>
</dbReference>
<name>F8NJM6_SERL9</name>
<proteinExistence type="predicted"/>
<dbReference type="GeneID" id="18814321"/>
<reference evidence="2" key="1">
    <citation type="submission" date="2011-04" db="EMBL/GenBank/DDBJ databases">
        <title>Evolution of plant cell wall degrading machinery underlies the functional diversity of forest fungi.</title>
        <authorList>
            <consortium name="US DOE Joint Genome Institute (JGI-PGF)"/>
            <person name="Eastwood D.C."/>
            <person name="Floudas D."/>
            <person name="Binder M."/>
            <person name="Majcherczyk A."/>
            <person name="Schneider P."/>
            <person name="Aerts A."/>
            <person name="Asiegbu F.O."/>
            <person name="Baker S.E."/>
            <person name="Barry K."/>
            <person name="Bendiksby M."/>
            <person name="Blumentritt M."/>
            <person name="Coutinho P.M."/>
            <person name="Cullen D."/>
            <person name="Cullen D."/>
            <person name="Gathman A."/>
            <person name="Goodell B."/>
            <person name="Henrissat B."/>
            <person name="Ihrmark K."/>
            <person name="Kauserud H."/>
            <person name="Kohler A."/>
            <person name="LaButti K."/>
            <person name="Lapidus A."/>
            <person name="Lavin J.L."/>
            <person name="Lee Y.-H."/>
            <person name="Lindquist E."/>
            <person name="Lilly W."/>
            <person name="Lucas S."/>
            <person name="Morin E."/>
            <person name="Murat C."/>
            <person name="Oguiza J.A."/>
            <person name="Park J."/>
            <person name="Pisabarro A.G."/>
            <person name="Riley R."/>
            <person name="Rosling A."/>
            <person name="Salamov A."/>
            <person name="Schmidt O."/>
            <person name="Schmutz J."/>
            <person name="Skrede I."/>
            <person name="Stenlid J."/>
            <person name="Wiebenga A."/>
            <person name="Xie X."/>
            <person name="Kues U."/>
            <person name="Hibbett D.S."/>
            <person name="Hoffmeister D."/>
            <person name="Hogberg N."/>
            <person name="Martin F."/>
            <person name="Grigoriev I.V."/>
            <person name="Watkinson S.C."/>
        </authorList>
    </citation>
    <scope>NUCLEOTIDE SEQUENCE</scope>
    <source>
        <strain evidence="2">S7.9</strain>
    </source>
</reference>
<accession>F8NJM6</accession>